<accession>A0A016RYU5</accession>
<sequence>MPGLYRSSNSFIFYELIILPNKCLYLREAVRGTRVTCVSWRVATPTAISGRLQQGTGSNFGSFSVSQCVQSQFRSAVNKHGQAVHHHLILCSVLAAFINSEVAVCYTSCASGDVGSDIIYSLNVA</sequence>
<protein>
    <submittedName>
        <fullName evidence="1">Uncharacterized protein</fullName>
    </submittedName>
</protein>
<dbReference type="AlphaFoldDB" id="A0A016RYU5"/>
<organism evidence="1 2">
    <name type="scientific">Ancylostoma ceylanicum</name>
    <dbReference type="NCBI Taxonomy" id="53326"/>
    <lineage>
        <taxon>Eukaryota</taxon>
        <taxon>Metazoa</taxon>
        <taxon>Ecdysozoa</taxon>
        <taxon>Nematoda</taxon>
        <taxon>Chromadorea</taxon>
        <taxon>Rhabditida</taxon>
        <taxon>Rhabditina</taxon>
        <taxon>Rhabditomorpha</taxon>
        <taxon>Strongyloidea</taxon>
        <taxon>Ancylostomatidae</taxon>
        <taxon>Ancylostomatinae</taxon>
        <taxon>Ancylostoma</taxon>
    </lineage>
</organism>
<dbReference type="EMBL" id="JARK01001670">
    <property type="protein sequence ID" value="EYB83523.1"/>
    <property type="molecule type" value="Genomic_DNA"/>
</dbReference>
<evidence type="ECO:0000313" key="1">
    <source>
        <dbReference type="EMBL" id="EYB83523.1"/>
    </source>
</evidence>
<proteinExistence type="predicted"/>
<gene>
    <name evidence="1" type="primary">Acey_s0334.g2851</name>
    <name evidence="1" type="ORF">Y032_0334g2851</name>
</gene>
<dbReference type="Proteomes" id="UP000024635">
    <property type="component" value="Unassembled WGS sequence"/>
</dbReference>
<evidence type="ECO:0000313" key="2">
    <source>
        <dbReference type="Proteomes" id="UP000024635"/>
    </source>
</evidence>
<reference evidence="2" key="1">
    <citation type="journal article" date="2015" name="Nat. Genet.">
        <title>The genome and transcriptome of the zoonotic hookworm Ancylostoma ceylanicum identify infection-specific gene families.</title>
        <authorList>
            <person name="Schwarz E.M."/>
            <person name="Hu Y."/>
            <person name="Antoshechkin I."/>
            <person name="Miller M.M."/>
            <person name="Sternberg P.W."/>
            <person name="Aroian R.V."/>
        </authorList>
    </citation>
    <scope>NUCLEOTIDE SEQUENCE</scope>
    <source>
        <strain evidence="2">HY135</strain>
    </source>
</reference>
<comment type="caution">
    <text evidence="1">The sequence shown here is derived from an EMBL/GenBank/DDBJ whole genome shotgun (WGS) entry which is preliminary data.</text>
</comment>
<keyword evidence="2" id="KW-1185">Reference proteome</keyword>
<name>A0A016RYU5_9BILA</name>